<dbReference type="EMBL" id="CP030840">
    <property type="protein sequence ID" value="AXC14075.1"/>
    <property type="molecule type" value="Genomic_DNA"/>
</dbReference>
<sequence length="39" mass="4293">MHQPGFRLALKHPERITAIISQNGNAYEEGLGMLGTPFP</sequence>
<evidence type="ECO:0000313" key="1">
    <source>
        <dbReference type="EMBL" id="AXC14075.1"/>
    </source>
</evidence>
<proteinExistence type="predicted"/>
<dbReference type="AlphaFoldDB" id="A0A2Z5G620"/>
<dbReference type="Proteomes" id="UP000253606">
    <property type="component" value="Chromosome"/>
</dbReference>
<protein>
    <submittedName>
        <fullName evidence="1">Uncharacterized protein</fullName>
    </submittedName>
</protein>
<name>A0A2Z5G620_9BACT</name>
<organism evidence="1 2">
    <name type="scientific">Acidisarcina polymorpha</name>
    <dbReference type="NCBI Taxonomy" id="2211140"/>
    <lineage>
        <taxon>Bacteria</taxon>
        <taxon>Pseudomonadati</taxon>
        <taxon>Acidobacteriota</taxon>
        <taxon>Terriglobia</taxon>
        <taxon>Terriglobales</taxon>
        <taxon>Acidobacteriaceae</taxon>
        <taxon>Acidisarcina</taxon>
    </lineage>
</organism>
<dbReference type="KEGG" id="abas:ACPOL_4809"/>
<evidence type="ECO:0000313" key="2">
    <source>
        <dbReference type="Proteomes" id="UP000253606"/>
    </source>
</evidence>
<gene>
    <name evidence="1" type="ORF">ACPOL_4809</name>
</gene>
<reference evidence="1 2" key="1">
    <citation type="journal article" date="2018" name="Front. Microbiol.">
        <title>Hydrolytic Capabilities as a Key to Environmental Success: Chitinolytic and Cellulolytic Acidobacteria From Acidic Sub-arctic Soils and Boreal Peatlands.</title>
        <authorList>
            <person name="Belova S.E."/>
            <person name="Ravin N.V."/>
            <person name="Pankratov T.A."/>
            <person name="Rakitin A.L."/>
            <person name="Ivanova A.A."/>
            <person name="Beletsky A.V."/>
            <person name="Mardanov A.V."/>
            <person name="Sinninghe Damste J.S."/>
            <person name="Dedysh S.N."/>
        </authorList>
    </citation>
    <scope>NUCLEOTIDE SEQUENCE [LARGE SCALE GENOMIC DNA]</scope>
    <source>
        <strain evidence="1 2">SBC82</strain>
    </source>
</reference>
<keyword evidence="2" id="KW-1185">Reference proteome</keyword>
<accession>A0A2Z5G620</accession>